<gene>
    <name evidence="3" type="ORF">ACFS1K_05880</name>
</gene>
<dbReference type="Pfam" id="PF16344">
    <property type="entry name" value="FecR_C"/>
    <property type="match status" value="1"/>
</dbReference>
<comment type="caution">
    <text evidence="3">The sequence shown here is derived from an EMBL/GenBank/DDBJ whole genome shotgun (WGS) entry which is preliminary data.</text>
</comment>
<proteinExistence type="predicted"/>
<name>A0ABW5VC68_9FLAO</name>
<organism evidence="3 4">
    <name type="scientific">Arenibacter antarcticus</name>
    <dbReference type="NCBI Taxonomy" id="2040469"/>
    <lineage>
        <taxon>Bacteria</taxon>
        <taxon>Pseudomonadati</taxon>
        <taxon>Bacteroidota</taxon>
        <taxon>Flavobacteriia</taxon>
        <taxon>Flavobacteriales</taxon>
        <taxon>Flavobacteriaceae</taxon>
        <taxon>Arenibacter</taxon>
    </lineage>
</organism>
<keyword evidence="4" id="KW-1185">Reference proteome</keyword>
<dbReference type="Proteomes" id="UP001597532">
    <property type="component" value="Unassembled WGS sequence"/>
</dbReference>
<evidence type="ECO:0000259" key="1">
    <source>
        <dbReference type="Pfam" id="PF04773"/>
    </source>
</evidence>
<dbReference type="PANTHER" id="PTHR30273:SF2">
    <property type="entry name" value="PROTEIN FECR"/>
    <property type="match status" value="1"/>
</dbReference>
<dbReference type="PIRSF" id="PIRSF018266">
    <property type="entry name" value="FecR"/>
    <property type="match status" value="1"/>
</dbReference>
<evidence type="ECO:0000313" key="4">
    <source>
        <dbReference type="Proteomes" id="UP001597532"/>
    </source>
</evidence>
<dbReference type="InterPro" id="IPR032508">
    <property type="entry name" value="FecR_C"/>
</dbReference>
<dbReference type="EMBL" id="JBHUOK010000021">
    <property type="protein sequence ID" value="MFD2789279.1"/>
    <property type="molecule type" value="Genomic_DNA"/>
</dbReference>
<dbReference type="PANTHER" id="PTHR30273">
    <property type="entry name" value="PERIPLASMIC SIGNAL SENSOR AND SIGMA FACTOR ACTIVATOR FECR-RELATED"/>
    <property type="match status" value="1"/>
</dbReference>
<dbReference type="InterPro" id="IPR012373">
    <property type="entry name" value="Ferrdict_sens_TM"/>
</dbReference>
<reference evidence="4" key="1">
    <citation type="journal article" date="2019" name="Int. J. Syst. Evol. Microbiol.">
        <title>The Global Catalogue of Microorganisms (GCM) 10K type strain sequencing project: providing services to taxonomists for standard genome sequencing and annotation.</title>
        <authorList>
            <consortium name="The Broad Institute Genomics Platform"/>
            <consortium name="The Broad Institute Genome Sequencing Center for Infectious Disease"/>
            <person name="Wu L."/>
            <person name="Ma J."/>
        </authorList>
    </citation>
    <scope>NUCLEOTIDE SEQUENCE [LARGE SCALE GENOMIC DNA]</scope>
    <source>
        <strain evidence="4">KCTC 52924</strain>
    </source>
</reference>
<dbReference type="InterPro" id="IPR006860">
    <property type="entry name" value="FecR"/>
</dbReference>
<protein>
    <submittedName>
        <fullName evidence="3">FecR family protein</fullName>
    </submittedName>
</protein>
<dbReference type="RefSeq" id="WP_251807996.1">
    <property type="nucleotide sequence ID" value="NZ_CP166679.1"/>
</dbReference>
<feature type="domain" description="Protein FecR C-terminal" evidence="2">
    <location>
        <begin position="312"/>
        <end position="379"/>
    </location>
</feature>
<feature type="domain" description="FecR protein" evidence="1">
    <location>
        <begin position="173"/>
        <end position="263"/>
    </location>
</feature>
<evidence type="ECO:0000313" key="3">
    <source>
        <dbReference type="EMBL" id="MFD2789279.1"/>
    </source>
</evidence>
<accession>A0ABW5VC68</accession>
<dbReference type="Pfam" id="PF04773">
    <property type="entry name" value="FecR"/>
    <property type="match status" value="1"/>
</dbReference>
<dbReference type="Gene3D" id="2.60.120.1440">
    <property type="match status" value="1"/>
</dbReference>
<sequence>MERDQILKYIQENTSPQETREIEKWIRSSKENTQKFNILKARYLATTFEETSKIINIGKSLEEYKRVLDQDTIAKRKRIWVETLKYAAMIVVVFGLATIYQVNTSDTSPIVSIPENTITLKLENGDIKTIDDDGTTRVVDSHGNIVGTQHGNRIIYNNESRVEKLIYNILTVPYGKRFDIILSDSTRIFLNAGSSLKYPIKFIKGQNREVYLSGEAFFEVAKNENPFIVNTNELDIMVLGTSFNVTSYPEDNTTNTVLVEGSVALYQDEDQDSNRKTLLTPGHLASLNKTNMEITIEKSETFLFTAWKNGNIVFRHTTFNEIIKKLERHYDITIINNNKVLGQELFTASFENPSLEHVLNTFEDNYGIEYIIDNKKITINP</sequence>
<dbReference type="Gene3D" id="3.55.50.30">
    <property type="match status" value="1"/>
</dbReference>
<evidence type="ECO:0000259" key="2">
    <source>
        <dbReference type="Pfam" id="PF16344"/>
    </source>
</evidence>